<dbReference type="EMBL" id="UINC01000928">
    <property type="protein sequence ID" value="SUZ64123.1"/>
    <property type="molecule type" value="Genomic_DNA"/>
</dbReference>
<dbReference type="Pfam" id="PF00296">
    <property type="entry name" value="Bac_luciferase"/>
    <property type="match status" value="1"/>
</dbReference>
<dbReference type="PANTHER" id="PTHR42847">
    <property type="entry name" value="ALKANESULFONATE MONOOXYGENASE"/>
    <property type="match status" value="1"/>
</dbReference>
<evidence type="ECO:0000256" key="3">
    <source>
        <dbReference type="ARBA" id="ARBA00023002"/>
    </source>
</evidence>
<keyword evidence="2" id="KW-0288">FMN</keyword>
<dbReference type="InterPro" id="IPR019921">
    <property type="entry name" value="Lucif-like_OxRdtase_Rv2161c"/>
</dbReference>
<dbReference type="SUPFAM" id="SSF51679">
    <property type="entry name" value="Bacterial luciferase-like"/>
    <property type="match status" value="1"/>
</dbReference>
<dbReference type="PANTHER" id="PTHR42847:SF4">
    <property type="entry name" value="ALKANESULFONATE MONOOXYGENASE-RELATED"/>
    <property type="match status" value="1"/>
</dbReference>
<dbReference type="InterPro" id="IPR011251">
    <property type="entry name" value="Luciferase-like_dom"/>
</dbReference>
<dbReference type="GO" id="GO:0008726">
    <property type="term" value="F:alkanesulfonate monooxygenase activity"/>
    <property type="evidence" value="ECO:0007669"/>
    <property type="project" value="TreeGrafter"/>
</dbReference>
<dbReference type="AlphaFoldDB" id="A0A381PF70"/>
<reference evidence="6" key="1">
    <citation type="submission" date="2018-05" db="EMBL/GenBank/DDBJ databases">
        <authorList>
            <person name="Lanie J.A."/>
            <person name="Ng W.-L."/>
            <person name="Kazmierczak K.M."/>
            <person name="Andrzejewski T.M."/>
            <person name="Davidsen T.M."/>
            <person name="Wayne K.J."/>
            <person name="Tettelin H."/>
            <person name="Glass J.I."/>
            <person name="Rusch D."/>
            <person name="Podicherti R."/>
            <person name="Tsui H.-C.T."/>
            <person name="Winkler M.E."/>
        </authorList>
    </citation>
    <scope>NUCLEOTIDE SEQUENCE</scope>
</reference>
<keyword evidence="3" id="KW-0560">Oxidoreductase</keyword>
<evidence type="ECO:0000256" key="2">
    <source>
        <dbReference type="ARBA" id="ARBA00022643"/>
    </source>
</evidence>
<dbReference type="NCBIfam" id="TIGR03619">
    <property type="entry name" value="F420_Rv2161c"/>
    <property type="match status" value="1"/>
</dbReference>
<organism evidence="6">
    <name type="scientific">marine metagenome</name>
    <dbReference type="NCBI Taxonomy" id="408172"/>
    <lineage>
        <taxon>unclassified sequences</taxon>
        <taxon>metagenomes</taxon>
        <taxon>ecological metagenomes</taxon>
    </lineage>
</organism>
<dbReference type="Gene3D" id="3.20.20.30">
    <property type="entry name" value="Luciferase-like domain"/>
    <property type="match status" value="1"/>
</dbReference>
<gene>
    <name evidence="6" type="ORF">METZ01_LOCUS16977</name>
</gene>
<dbReference type="GO" id="GO:0046306">
    <property type="term" value="P:alkanesulfonate catabolic process"/>
    <property type="evidence" value="ECO:0007669"/>
    <property type="project" value="TreeGrafter"/>
</dbReference>
<name>A0A381PF70_9ZZZZ</name>
<evidence type="ECO:0000256" key="4">
    <source>
        <dbReference type="ARBA" id="ARBA00023033"/>
    </source>
</evidence>
<protein>
    <recommendedName>
        <fullName evidence="5">Luciferase-like domain-containing protein</fullName>
    </recommendedName>
</protein>
<accession>A0A381PF70</accession>
<evidence type="ECO:0000313" key="6">
    <source>
        <dbReference type="EMBL" id="SUZ64123.1"/>
    </source>
</evidence>
<evidence type="ECO:0000259" key="5">
    <source>
        <dbReference type="Pfam" id="PF00296"/>
    </source>
</evidence>
<dbReference type="InterPro" id="IPR036661">
    <property type="entry name" value="Luciferase-like_sf"/>
</dbReference>
<dbReference type="InterPro" id="IPR050172">
    <property type="entry name" value="SsuD_RutA_monooxygenase"/>
</dbReference>
<sequence length="305" mass="33562">MDWGVHLPHLGREVGRDSLIEFAQVAEALGVHSGWSSDHVCWPAKFDSKYPYSSDGSFPAPAGLGWLDPIGTLLFVAGCTEKLRLGFTVLILPYRPPIATAKQLATIDVVSDGRLILGVGVGWMREEAEVLGMPWNNRGRRSDEQLEIFETLFRDKAPSYDGTYYSFPEVRFEPKPIQQPLPVWVGGNTPAAFRRTARFGHAFHAAFEPLDVVKNEWDQVREACESIGRDPNELDLSLRIFLDPEAAMEPAKSLAGSLDQMVETIGQMEEAGISHVLLDPVARGGINGRLGALGDFMTNVASQVD</sequence>
<evidence type="ECO:0000256" key="1">
    <source>
        <dbReference type="ARBA" id="ARBA00022630"/>
    </source>
</evidence>
<keyword evidence="1" id="KW-0285">Flavoprotein</keyword>
<proteinExistence type="predicted"/>
<keyword evidence="4" id="KW-0503">Monooxygenase</keyword>
<feature type="domain" description="Luciferase-like" evidence="5">
    <location>
        <begin position="15"/>
        <end position="254"/>
    </location>
</feature>